<dbReference type="EMBL" id="CAUOFW020005234">
    <property type="protein sequence ID" value="CAK9169084.1"/>
    <property type="molecule type" value="Genomic_DNA"/>
</dbReference>
<dbReference type="PANTHER" id="PTHR48047">
    <property type="entry name" value="GLYCOSYLTRANSFERASE"/>
    <property type="match status" value="1"/>
</dbReference>
<dbReference type="AlphaFoldDB" id="A0ABC8TI08"/>
<name>A0ABC8TI08_9AQUA</name>
<dbReference type="Proteomes" id="UP001642360">
    <property type="component" value="Unassembled WGS sequence"/>
</dbReference>
<sequence length="117" mass="13817">MEEFMDAHRLDCIMSDAFYSWTFDFASCLSVPRIVYYTYGAFSLCLREAIRSPHSAYFKVESDDEEFLVPGFPDAISLTRSQLPDYKQKNCGYSWLMEQWREAEMKSYGVLMNTFYE</sequence>
<proteinExistence type="inferred from homology"/>
<comment type="caution">
    <text evidence="2">The sequence shown here is derived from an EMBL/GenBank/DDBJ whole genome shotgun (WGS) entry which is preliminary data.</text>
</comment>
<evidence type="ECO:0000256" key="1">
    <source>
        <dbReference type="ARBA" id="ARBA00009995"/>
    </source>
</evidence>
<dbReference type="PANTHER" id="PTHR48047:SF182">
    <property type="entry name" value="GLYCOSYLTRANSFERASE"/>
    <property type="match status" value="1"/>
</dbReference>
<evidence type="ECO:0000313" key="3">
    <source>
        <dbReference type="Proteomes" id="UP001642360"/>
    </source>
</evidence>
<dbReference type="SUPFAM" id="SSF53756">
    <property type="entry name" value="UDP-Glycosyltransferase/glycogen phosphorylase"/>
    <property type="match status" value="1"/>
</dbReference>
<dbReference type="Gene3D" id="3.40.50.2000">
    <property type="entry name" value="Glycogen Phosphorylase B"/>
    <property type="match status" value="1"/>
</dbReference>
<evidence type="ECO:0000313" key="2">
    <source>
        <dbReference type="EMBL" id="CAK9169084.1"/>
    </source>
</evidence>
<protein>
    <submittedName>
        <fullName evidence="2">Uncharacterized protein</fullName>
    </submittedName>
</protein>
<accession>A0ABC8TI08</accession>
<reference evidence="2 3" key="1">
    <citation type="submission" date="2024-02" db="EMBL/GenBank/DDBJ databases">
        <authorList>
            <person name="Vignale AGUSTIN F."/>
            <person name="Sosa J E."/>
            <person name="Modenutti C."/>
        </authorList>
    </citation>
    <scope>NUCLEOTIDE SEQUENCE [LARGE SCALE GENOMIC DNA]</scope>
</reference>
<comment type="similarity">
    <text evidence="1">Belongs to the UDP-glycosyltransferase family.</text>
</comment>
<keyword evidence="3" id="KW-1185">Reference proteome</keyword>
<gene>
    <name evidence="2" type="ORF">ILEXP_LOCUS38522</name>
</gene>
<feature type="non-terminal residue" evidence="2">
    <location>
        <position position="117"/>
    </location>
</feature>
<organism evidence="2 3">
    <name type="scientific">Ilex paraguariensis</name>
    <name type="common">yerba mate</name>
    <dbReference type="NCBI Taxonomy" id="185542"/>
    <lineage>
        <taxon>Eukaryota</taxon>
        <taxon>Viridiplantae</taxon>
        <taxon>Streptophyta</taxon>
        <taxon>Embryophyta</taxon>
        <taxon>Tracheophyta</taxon>
        <taxon>Spermatophyta</taxon>
        <taxon>Magnoliopsida</taxon>
        <taxon>eudicotyledons</taxon>
        <taxon>Gunneridae</taxon>
        <taxon>Pentapetalae</taxon>
        <taxon>asterids</taxon>
        <taxon>campanulids</taxon>
        <taxon>Aquifoliales</taxon>
        <taxon>Aquifoliaceae</taxon>
        <taxon>Ilex</taxon>
    </lineage>
</organism>